<evidence type="ECO:0000313" key="8">
    <source>
        <dbReference type="Proteomes" id="UP000007947"/>
    </source>
</evidence>
<dbReference type="PROSITE" id="PS51781">
    <property type="entry name" value="SH3B"/>
    <property type="match status" value="1"/>
</dbReference>
<evidence type="ECO:0000256" key="4">
    <source>
        <dbReference type="ARBA" id="ARBA00022807"/>
    </source>
</evidence>
<gene>
    <name evidence="7" type="ordered locus">MLP_41650</name>
</gene>
<dbReference type="KEGG" id="mph:MLP_41650"/>
<sequence length="320" mass="33385">MRNHTMSVFEACPARAPLGRRVITSLAALSGAGVLIAICGVTPAHAASSTGVATTTVNIRTGASTSATVVGRLVRGQKITVNGHATGDWVKVRFRGTTAYMDGEYLDRVGARPAAPKRIPAGGTKIATEELNVRTGPSTRYRIASELAEGSAITLTGRFSGGYAQFRQGTATRWVSAAYLAEAVGSASPSRPVPVSISNPVSSSHRGQVALAFARAQLGEPYVFGATGPDRWDCSGLSQAAWRAAGVSIPRTTYTQFKVGKRVARADLQLGDLVFFYGSNPSHVGLYAGDGLIINAPRPGKTVSYSKISSMPYAGAVRPG</sequence>
<evidence type="ECO:0000259" key="6">
    <source>
        <dbReference type="PROSITE" id="PS51935"/>
    </source>
</evidence>
<dbReference type="HOGENOM" id="CLU_016043_13_4_11"/>
<keyword evidence="8" id="KW-1185">Reference proteome</keyword>
<dbReference type="PROSITE" id="PS51935">
    <property type="entry name" value="NLPC_P60"/>
    <property type="match status" value="1"/>
</dbReference>
<feature type="domain" description="SH3b" evidence="5">
    <location>
        <begin position="46"/>
        <end position="110"/>
    </location>
</feature>
<keyword evidence="4" id="KW-0788">Thiol protease</keyword>
<dbReference type="AlphaFoldDB" id="F5XRW6"/>
<dbReference type="PANTHER" id="PTHR47359:SF3">
    <property type="entry name" value="NLP_P60 DOMAIN-CONTAINING PROTEIN-RELATED"/>
    <property type="match status" value="1"/>
</dbReference>
<dbReference type="eggNOG" id="COG0791">
    <property type="taxonomic scope" value="Bacteria"/>
</dbReference>
<dbReference type="STRING" id="1032480.MLP_41650"/>
<dbReference type="GO" id="GO:0006508">
    <property type="term" value="P:proteolysis"/>
    <property type="evidence" value="ECO:0007669"/>
    <property type="project" value="UniProtKB-KW"/>
</dbReference>
<evidence type="ECO:0000259" key="5">
    <source>
        <dbReference type="PROSITE" id="PS51781"/>
    </source>
</evidence>
<keyword evidence="2" id="KW-0645">Protease</keyword>
<dbReference type="Pfam" id="PF00877">
    <property type="entry name" value="NLPC_P60"/>
    <property type="match status" value="1"/>
</dbReference>
<name>F5XRW6_MICPN</name>
<dbReference type="GO" id="GO:0008234">
    <property type="term" value="F:cysteine-type peptidase activity"/>
    <property type="evidence" value="ECO:0007669"/>
    <property type="project" value="UniProtKB-KW"/>
</dbReference>
<dbReference type="Pfam" id="PF08239">
    <property type="entry name" value="SH3_3"/>
    <property type="match status" value="2"/>
</dbReference>
<dbReference type="MEROPS" id="C40.007"/>
<protein>
    <submittedName>
        <fullName evidence="7">Peptidase C40 family protein</fullName>
    </submittedName>
</protein>
<dbReference type="InterPro" id="IPR000064">
    <property type="entry name" value="NLP_P60_dom"/>
</dbReference>
<dbReference type="InterPro" id="IPR051794">
    <property type="entry name" value="PG_Endopeptidase_C40"/>
</dbReference>
<organism evidence="7 8">
    <name type="scientific">Microlunatus phosphovorus (strain ATCC 700054 / DSM 10555 / JCM 9379 / NBRC 101784 / NCIMB 13414 / VKM Ac-1990 / NM-1)</name>
    <dbReference type="NCBI Taxonomy" id="1032480"/>
    <lineage>
        <taxon>Bacteria</taxon>
        <taxon>Bacillati</taxon>
        <taxon>Actinomycetota</taxon>
        <taxon>Actinomycetes</taxon>
        <taxon>Propionibacteriales</taxon>
        <taxon>Propionibacteriaceae</taxon>
        <taxon>Microlunatus</taxon>
    </lineage>
</organism>
<dbReference type="Gene3D" id="2.30.30.40">
    <property type="entry name" value="SH3 Domains"/>
    <property type="match status" value="2"/>
</dbReference>
<dbReference type="Proteomes" id="UP000007947">
    <property type="component" value="Chromosome"/>
</dbReference>
<dbReference type="SMART" id="SM00287">
    <property type="entry name" value="SH3b"/>
    <property type="match status" value="2"/>
</dbReference>
<evidence type="ECO:0000256" key="3">
    <source>
        <dbReference type="ARBA" id="ARBA00022801"/>
    </source>
</evidence>
<dbReference type="InterPro" id="IPR038765">
    <property type="entry name" value="Papain-like_cys_pep_sf"/>
</dbReference>
<dbReference type="InterPro" id="IPR003646">
    <property type="entry name" value="SH3-like_bac-type"/>
</dbReference>
<dbReference type="eggNOG" id="COG3103">
    <property type="taxonomic scope" value="Bacteria"/>
</dbReference>
<dbReference type="Gene3D" id="3.90.1720.10">
    <property type="entry name" value="endopeptidase domain like (from Nostoc punctiforme)"/>
    <property type="match status" value="1"/>
</dbReference>
<evidence type="ECO:0000256" key="1">
    <source>
        <dbReference type="ARBA" id="ARBA00007074"/>
    </source>
</evidence>
<dbReference type="EMBL" id="AP012204">
    <property type="protein sequence ID" value="BAK37179.1"/>
    <property type="molecule type" value="Genomic_DNA"/>
</dbReference>
<evidence type="ECO:0000256" key="2">
    <source>
        <dbReference type="ARBA" id="ARBA00022670"/>
    </source>
</evidence>
<keyword evidence="3" id="KW-0378">Hydrolase</keyword>
<evidence type="ECO:0000313" key="7">
    <source>
        <dbReference type="EMBL" id="BAK37179.1"/>
    </source>
</evidence>
<reference evidence="7 8" key="1">
    <citation type="submission" date="2011-05" db="EMBL/GenBank/DDBJ databases">
        <title>Whole genome sequence of Microlunatus phosphovorus NM-1.</title>
        <authorList>
            <person name="Hosoyama A."/>
            <person name="Sasaki K."/>
            <person name="Harada T."/>
            <person name="Igarashi R."/>
            <person name="Kawakoshi A."/>
            <person name="Sasagawa M."/>
            <person name="Fukada J."/>
            <person name="Nakamura S."/>
            <person name="Katano Y."/>
            <person name="Hanada S."/>
            <person name="Kamagata Y."/>
            <person name="Nakamura N."/>
            <person name="Yamazaki S."/>
            <person name="Fujita N."/>
        </authorList>
    </citation>
    <scope>NUCLEOTIDE SEQUENCE [LARGE SCALE GENOMIC DNA]</scope>
    <source>
        <strain evidence="8">ATCC 700054 / DSM 10555 / JCM 9379 / NBRC 101784 / NCIMB 13414 / VKM Ac-1990 / NM-1</strain>
    </source>
</reference>
<proteinExistence type="inferred from homology"/>
<accession>F5XRW6</accession>
<dbReference type="SUPFAM" id="SSF54001">
    <property type="entry name" value="Cysteine proteinases"/>
    <property type="match status" value="1"/>
</dbReference>
<feature type="domain" description="NlpC/P60" evidence="6">
    <location>
        <begin position="204"/>
        <end position="320"/>
    </location>
</feature>
<comment type="similarity">
    <text evidence="1">Belongs to the peptidase C40 family.</text>
</comment>
<dbReference type="PANTHER" id="PTHR47359">
    <property type="entry name" value="PEPTIDOGLYCAN DL-ENDOPEPTIDASE CWLO"/>
    <property type="match status" value="1"/>
</dbReference>